<evidence type="ECO:0000313" key="4">
    <source>
        <dbReference type="Proteomes" id="UP000053599"/>
    </source>
</evidence>
<dbReference type="EMBL" id="KN846951">
    <property type="protein sequence ID" value="KIV86826.1"/>
    <property type="molecule type" value="Genomic_DNA"/>
</dbReference>
<protein>
    <submittedName>
        <fullName evidence="3">Uncharacterized protein</fullName>
    </submittedName>
</protein>
<dbReference type="Proteomes" id="UP000053599">
    <property type="component" value="Unassembled WGS sequence"/>
</dbReference>
<feature type="compositionally biased region" description="Low complexity" evidence="2">
    <location>
        <begin position="209"/>
        <end position="233"/>
    </location>
</feature>
<gene>
    <name evidence="3" type="ORF">PV11_02411</name>
</gene>
<feature type="coiled-coil region" evidence="1">
    <location>
        <begin position="348"/>
        <end position="382"/>
    </location>
</feature>
<dbReference type="AlphaFoldDB" id="A0A0D1XFC0"/>
<feature type="compositionally biased region" description="Polar residues" evidence="2">
    <location>
        <begin position="281"/>
        <end position="296"/>
    </location>
</feature>
<feature type="compositionally biased region" description="Basic and acidic residues" evidence="2">
    <location>
        <begin position="324"/>
        <end position="340"/>
    </location>
</feature>
<evidence type="ECO:0000256" key="1">
    <source>
        <dbReference type="SAM" id="Coils"/>
    </source>
</evidence>
<accession>A0A0D1XFC0</accession>
<evidence type="ECO:0000313" key="3">
    <source>
        <dbReference type="EMBL" id="KIV86826.1"/>
    </source>
</evidence>
<sequence>MRSDGTMESPAKRRRLNDSDVEAGDQGDPENAPRTPTRASYLSPTKSSLARSHPHLITRSGRQTATEPRGKALRDDILKNRPAASDAPNTTSKINQSAGPAVNDASATQTDGNPAEQEPIGGAEEFAGTDGGSLETSSHQPRNQRPVIPASRNKRRNNEMAFSPPIMPTLIRRADSGSRAHSRPGSDEPELPPTPVELGLSPAPEKPRGLASSSSPRGSKSGSGTPRRTTRSGAPVTSSPLKPKARAPAQGDDEASEGEPVDVNEAPESDFDETEDAPVTAQHQEPAQTELPTPSEIQVEEALGSQPGTHADGPAEAATSQQEGHPRTHVDDAPMADDRLPNNLQSEVQDKQATLRHLRAELNRLKEENEKLERVIGNEGDLDLDSDRLAMILHSVSKNCPPQSNNTKTHATPADLTKFLPGKLDFRHQTETSWVRGQIQLFHDLRIRAPHPWPMHVFAFALGVVVDVESGRCVRVELKDARSTRPSKTGILKWASERLQKRPDSLGVHQFDVGGTIWGMGKWFEAAVERAKVFRQLDLQYNMSVNDADVIQKEHEQLAKETAVALSKYLEVTQIQFEIHPPAFRRARGHKGTLKAKILLVWEIDLDWTSSVSSRIDLVMSGISQKAEGALKQVFSSLVPTQGVSEAFTVTWKMIHAEDDDLDVKTKTQRENSIQTQDGEAEVTMKGKRKRAE</sequence>
<evidence type="ECO:0000256" key="2">
    <source>
        <dbReference type="SAM" id="MobiDB-lite"/>
    </source>
</evidence>
<name>A0A0D1XFC0_9EURO</name>
<feature type="compositionally biased region" description="Polar residues" evidence="2">
    <location>
        <begin position="37"/>
        <end position="50"/>
    </location>
</feature>
<dbReference type="OrthoDB" id="4160836at2759"/>
<feature type="compositionally biased region" description="Acidic residues" evidence="2">
    <location>
        <begin position="19"/>
        <end position="28"/>
    </location>
</feature>
<feature type="region of interest" description="Disordered" evidence="2">
    <location>
        <begin position="663"/>
        <end position="693"/>
    </location>
</feature>
<feature type="compositionally biased region" description="Polar residues" evidence="2">
    <location>
        <begin position="87"/>
        <end position="98"/>
    </location>
</feature>
<reference evidence="3 4" key="1">
    <citation type="submission" date="2015-01" db="EMBL/GenBank/DDBJ databases">
        <title>The Genome Sequence of Exophiala sideris CBS121828.</title>
        <authorList>
            <consortium name="The Broad Institute Genomics Platform"/>
            <person name="Cuomo C."/>
            <person name="de Hoog S."/>
            <person name="Gorbushina A."/>
            <person name="Stielow B."/>
            <person name="Teixiera M."/>
            <person name="Abouelleil A."/>
            <person name="Chapman S.B."/>
            <person name="Priest M."/>
            <person name="Young S.K."/>
            <person name="Wortman J."/>
            <person name="Nusbaum C."/>
            <person name="Birren B."/>
        </authorList>
    </citation>
    <scope>NUCLEOTIDE SEQUENCE [LARGE SCALE GENOMIC DNA]</scope>
    <source>
        <strain evidence="3 4">CBS 121828</strain>
    </source>
</reference>
<feature type="compositionally biased region" description="Acidic residues" evidence="2">
    <location>
        <begin position="251"/>
        <end position="276"/>
    </location>
</feature>
<keyword evidence="1" id="KW-0175">Coiled coil</keyword>
<feature type="region of interest" description="Disordered" evidence="2">
    <location>
        <begin position="1"/>
        <end position="341"/>
    </location>
</feature>
<organism evidence="3 4">
    <name type="scientific">Exophiala sideris</name>
    <dbReference type="NCBI Taxonomy" id="1016849"/>
    <lineage>
        <taxon>Eukaryota</taxon>
        <taxon>Fungi</taxon>
        <taxon>Dikarya</taxon>
        <taxon>Ascomycota</taxon>
        <taxon>Pezizomycotina</taxon>
        <taxon>Eurotiomycetes</taxon>
        <taxon>Chaetothyriomycetidae</taxon>
        <taxon>Chaetothyriales</taxon>
        <taxon>Herpotrichiellaceae</taxon>
        <taxon>Exophiala</taxon>
    </lineage>
</organism>
<feature type="compositionally biased region" description="Polar residues" evidence="2">
    <location>
        <begin position="134"/>
        <end position="143"/>
    </location>
</feature>
<dbReference type="STRING" id="1016849.A0A0D1XFC0"/>
<dbReference type="HOGENOM" id="CLU_029857_1_0_1"/>
<feature type="compositionally biased region" description="Basic and acidic residues" evidence="2">
    <location>
        <begin position="68"/>
        <end position="79"/>
    </location>
</feature>
<proteinExistence type="predicted"/>